<sequence length="61" mass="6640">MIRRRGAAVLADTLDVHGYDRGAQLAVGRPATLSIDTDIPGVFEVELRWSGLVLTRLHVSP</sequence>
<dbReference type="Proteomes" id="UP000633509">
    <property type="component" value="Unassembled WGS sequence"/>
</dbReference>
<accession>A0ABR9MH65</accession>
<organism evidence="1 2">
    <name type="scientific">Nonomuraea angiospora</name>
    <dbReference type="NCBI Taxonomy" id="46172"/>
    <lineage>
        <taxon>Bacteria</taxon>
        <taxon>Bacillati</taxon>
        <taxon>Actinomycetota</taxon>
        <taxon>Actinomycetes</taxon>
        <taxon>Streptosporangiales</taxon>
        <taxon>Streptosporangiaceae</taxon>
        <taxon>Nonomuraea</taxon>
    </lineage>
</organism>
<gene>
    <name evidence="1" type="ORF">H4W80_010495</name>
</gene>
<protein>
    <submittedName>
        <fullName evidence="1">Uncharacterized protein</fullName>
    </submittedName>
</protein>
<dbReference type="EMBL" id="JADBEK010000001">
    <property type="protein sequence ID" value="MBE1592237.1"/>
    <property type="molecule type" value="Genomic_DNA"/>
</dbReference>
<reference evidence="1 2" key="1">
    <citation type="submission" date="2020-10" db="EMBL/GenBank/DDBJ databases">
        <title>Sequencing the genomes of 1000 actinobacteria strains.</title>
        <authorList>
            <person name="Klenk H.-P."/>
        </authorList>
    </citation>
    <scope>NUCLEOTIDE SEQUENCE [LARGE SCALE GENOMIC DNA]</scope>
    <source>
        <strain evidence="1 2">DSM 43173</strain>
    </source>
</reference>
<evidence type="ECO:0000313" key="1">
    <source>
        <dbReference type="EMBL" id="MBE1592237.1"/>
    </source>
</evidence>
<comment type="caution">
    <text evidence="1">The sequence shown here is derived from an EMBL/GenBank/DDBJ whole genome shotgun (WGS) entry which is preliminary data.</text>
</comment>
<proteinExistence type="predicted"/>
<keyword evidence="2" id="KW-1185">Reference proteome</keyword>
<dbReference type="RefSeq" id="WP_192791811.1">
    <property type="nucleotide sequence ID" value="NZ_JADBEK010000001.1"/>
</dbReference>
<evidence type="ECO:0000313" key="2">
    <source>
        <dbReference type="Proteomes" id="UP000633509"/>
    </source>
</evidence>
<name>A0ABR9MH65_9ACTN</name>